<dbReference type="STRING" id="1538463.B0T36_19915"/>
<evidence type="ECO:0000256" key="3">
    <source>
        <dbReference type="ARBA" id="ARBA00022801"/>
    </source>
</evidence>
<keyword evidence="7" id="KW-1185">Reference proteome</keyword>
<dbReference type="PANTHER" id="PTHR11487:SF0">
    <property type="entry name" value="S-ACYL FATTY ACID SYNTHASE THIOESTERASE, MEDIUM CHAIN"/>
    <property type="match status" value="1"/>
</dbReference>
<dbReference type="PANTHER" id="PTHR11487">
    <property type="entry name" value="THIOESTERASE"/>
    <property type="match status" value="1"/>
</dbReference>
<evidence type="ECO:0000256" key="2">
    <source>
        <dbReference type="ARBA" id="ARBA00015007"/>
    </source>
</evidence>
<dbReference type="Proteomes" id="UP000188836">
    <property type="component" value="Unassembled WGS sequence"/>
</dbReference>
<evidence type="ECO:0000256" key="4">
    <source>
        <dbReference type="ARBA" id="ARBA00024293"/>
    </source>
</evidence>
<dbReference type="InterPro" id="IPR012223">
    <property type="entry name" value="TEII"/>
</dbReference>
<evidence type="ECO:0000259" key="5">
    <source>
        <dbReference type="SMART" id="SM00824"/>
    </source>
</evidence>
<dbReference type="AlphaFoldDB" id="A0A1V2T9Z1"/>
<protein>
    <recommendedName>
        <fullName evidence="2">Thioesterase TesA</fullName>
    </recommendedName>
</protein>
<dbReference type="InterPro" id="IPR001031">
    <property type="entry name" value="Thioesterase"/>
</dbReference>
<gene>
    <name evidence="6" type="ORF">B0T46_23800</name>
</gene>
<comment type="catalytic activity">
    <reaction evidence="4">
        <text>a fatty acyl-CoA + H2O = a fatty acid + CoA + H(+)</text>
        <dbReference type="Rhea" id="RHEA:16781"/>
        <dbReference type="ChEBI" id="CHEBI:15377"/>
        <dbReference type="ChEBI" id="CHEBI:15378"/>
        <dbReference type="ChEBI" id="CHEBI:28868"/>
        <dbReference type="ChEBI" id="CHEBI:57287"/>
        <dbReference type="ChEBI" id="CHEBI:77636"/>
    </reaction>
</comment>
<dbReference type="Pfam" id="PF00975">
    <property type="entry name" value="Thioesterase"/>
    <property type="match status" value="1"/>
</dbReference>
<keyword evidence="3" id="KW-0378">Hydrolase</keyword>
<dbReference type="SMART" id="SM00824">
    <property type="entry name" value="PKS_TE"/>
    <property type="match status" value="1"/>
</dbReference>
<dbReference type="GO" id="GO:0008610">
    <property type="term" value="P:lipid biosynthetic process"/>
    <property type="evidence" value="ECO:0007669"/>
    <property type="project" value="TreeGrafter"/>
</dbReference>
<dbReference type="EMBL" id="MUMY01000027">
    <property type="protein sequence ID" value="ONM46319.1"/>
    <property type="molecule type" value="Genomic_DNA"/>
</dbReference>
<feature type="domain" description="Thioesterase TesA-like" evidence="5">
    <location>
        <begin position="20"/>
        <end position="239"/>
    </location>
</feature>
<proteinExistence type="inferred from homology"/>
<evidence type="ECO:0000313" key="6">
    <source>
        <dbReference type="EMBL" id="ONM46319.1"/>
    </source>
</evidence>
<dbReference type="OrthoDB" id="8480037at2"/>
<dbReference type="SUPFAM" id="SSF53474">
    <property type="entry name" value="alpha/beta-Hydrolases"/>
    <property type="match status" value="1"/>
</dbReference>
<dbReference type="InterPro" id="IPR029058">
    <property type="entry name" value="AB_hydrolase_fold"/>
</dbReference>
<organism evidence="6 7">
    <name type="scientific">Nocardia donostiensis</name>
    <dbReference type="NCBI Taxonomy" id="1538463"/>
    <lineage>
        <taxon>Bacteria</taxon>
        <taxon>Bacillati</taxon>
        <taxon>Actinomycetota</taxon>
        <taxon>Actinomycetes</taxon>
        <taxon>Mycobacteriales</taxon>
        <taxon>Nocardiaceae</taxon>
        <taxon>Nocardia</taxon>
    </lineage>
</organism>
<comment type="caution">
    <text evidence="6">The sequence shown here is derived from an EMBL/GenBank/DDBJ whole genome shotgun (WGS) entry which is preliminary data.</text>
</comment>
<dbReference type="GO" id="GO:0016787">
    <property type="term" value="F:hydrolase activity"/>
    <property type="evidence" value="ECO:0007669"/>
    <property type="project" value="UniProtKB-KW"/>
</dbReference>
<evidence type="ECO:0000256" key="1">
    <source>
        <dbReference type="ARBA" id="ARBA00007169"/>
    </source>
</evidence>
<reference evidence="6 7" key="1">
    <citation type="journal article" date="2016" name="Antonie Van Leeuwenhoek">
        <title>Nocardia donostiensis sp. nov., isolated from human respiratory specimens.</title>
        <authorList>
            <person name="Ercibengoa M."/>
            <person name="Bell M."/>
            <person name="Marimon J.M."/>
            <person name="Humrighouse B."/>
            <person name="Klenk H.P."/>
            <person name="Potter G."/>
            <person name="Perez-Trallero E."/>
        </authorList>
    </citation>
    <scope>NUCLEOTIDE SEQUENCE [LARGE SCALE GENOMIC DNA]</scope>
    <source>
        <strain evidence="6 7">X1655</strain>
    </source>
</reference>
<dbReference type="InterPro" id="IPR020802">
    <property type="entry name" value="TesA-like"/>
</dbReference>
<name>A0A1V2T9Z1_9NOCA</name>
<accession>A0A1V2T9Z1</accession>
<evidence type="ECO:0000313" key="7">
    <source>
        <dbReference type="Proteomes" id="UP000188836"/>
    </source>
</evidence>
<dbReference type="RefSeq" id="WP_077121222.1">
    <property type="nucleotide sequence ID" value="NZ_MUKP01000031.1"/>
</dbReference>
<comment type="similarity">
    <text evidence="1">Belongs to the thioesterase family.</text>
</comment>
<sequence length="252" mass="27314">MSGDWVRTWAARPDARVRLVCFPHAGGAAGFFTPWAAAISPLIEVCAVQYPGRADRLAEECVQEMGQLVTAVAAALATERETRSIALFGHSMGAAVAFEVALALEHDYGRKPVHLFVSGRHAPHEVVPGDMHRRSDDELIAELARLGGTHDELLADPALRAMFLPAVRGDFRLDETYRRSGYTALSCPVTVVTGEQDGEVTPEQARRWSEVTVGGTRFESLPGDHFYLVPQAAAVISLIESELATSTGVYTQ</sequence>
<dbReference type="Gene3D" id="3.40.50.1820">
    <property type="entry name" value="alpha/beta hydrolase"/>
    <property type="match status" value="1"/>
</dbReference>